<dbReference type="Proteomes" id="UP000030889">
    <property type="component" value="Unassembled WGS sequence"/>
</dbReference>
<name>A0ABR4YIE2_9BACT</name>
<proteinExistence type="predicted"/>
<dbReference type="CDD" id="cd14948">
    <property type="entry name" value="BACON"/>
    <property type="match status" value="1"/>
</dbReference>
<dbReference type="PROSITE" id="PS51257">
    <property type="entry name" value="PROKAR_LIPOPROTEIN"/>
    <property type="match status" value="1"/>
</dbReference>
<evidence type="ECO:0000313" key="2">
    <source>
        <dbReference type="EMBL" id="KHE41831.1"/>
    </source>
</evidence>
<sequence length="489" mass="52461">MKKNVAVVLSAVVTAAVLGSCTDPKGAGEEHFIKVDDAELSFLADDSRSVTVGVRAYPAEWSVESDASWIRYTESEGAVAITVAPNTGDAERKGVITVTAGQARQEIGVWQLGQSGFDGARYRLLDDLYGNCLISPNGRYAGGYYLDYDENDHTIYFPVIIDIATDERVVFGPFPKSMFSFSDAMAITSQGTLFLDDGVGGGVVGFTLDGDYFSTEVAPGFKSRTVITGSSLDGSVMVGYGTGSPEGHTYGPVKVVDGEYRPLPLPELNYRDMPHDQGILAFGISADGTVIYGSTWDNLDAGMVYWDKEGNVHHVGEDVRDVREVTMVDALGEEYQYNLCDGVMTWAGAGNASPSGRWLAGTFCTETLSEDRREVYTSYCPAFFNTETKTTVIFDELGGFGGSAVTDDGIGFVGSTDGMASCRVVDVNTGVQLYGSLAEWVRAEFDIVIPGGALMYICPDGRSFMGTSLTTGIGGAENIFWYVADPNEQ</sequence>
<comment type="caution">
    <text evidence="2">The sequence shown here is derived from an EMBL/GenBank/DDBJ whole genome shotgun (WGS) entry which is preliminary data.</text>
</comment>
<dbReference type="InterPro" id="IPR013783">
    <property type="entry name" value="Ig-like_fold"/>
</dbReference>
<accession>A0ABR4YIE2</accession>
<feature type="domain" description="BACON" evidence="1">
    <location>
        <begin position="60"/>
        <end position="110"/>
    </location>
</feature>
<dbReference type="Pfam" id="PF13004">
    <property type="entry name" value="BACON"/>
    <property type="match status" value="1"/>
</dbReference>
<evidence type="ECO:0000259" key="1">
    <source>
        <dbReference type="Pfam" id="PF13004"/>
    </source>
</evidence>
<dbReference type="RefSeq" id="WP_035473606.1">
    <property type="nucleotide sequence ID" value="NZ_JRGF01000008.1"/>
</dbReference>
<dbReference type="Gene3D" id="2.60.40.10">
    <property type="entry name" value="Immunoglobulins"/>
    <property type="match status" value="1"/>
</dbReference>
<evidence type="ECO:0000313" key="3">
    <source>
        <dbReference type="Proteomes" id="UP000030889"/>
    </source>
</evidence>
<protein>
    <recommendedName>
        <fullName evidence="1">BACON domain-containing protein</fullName>
    </recommendedName>
</protein>
<organism evidence="2 3">
    <name type="scientific">Alistipes inops</name>
    <dbReference type="NCBI Taxonomy" id="1501391"/>
    <lineage>
        <taxon>Bacteria</taxon>
        <taxon>Pseudomonadati</taxon>
        <taxon>Bacteroidota</taxon>
        <taxon>Bacteroidia</taxon>
        <taxon>Bacteroidales</taxon>
        <taxon>Rikenellaceae</taxon>
        <taxon>Alistipes</taxon>
    </lineage>
</organism>
<dbReference type="InterPro" id="IPR024361">
    <property type="entry name" value="BACON"/>
</dbReference>
<dbReference type="EMBL" id="JRGF01000008">
    <property type="protein sequence ID" value="KHE41831.1"/>
    <property type="molecule type" value="Genomic_DNA"/>
</dbReference>
<gene>
    <name evidence="2" type="ORF">LG35_07425</name>
</gene>
<keyword evidence="3" id="KW-1185">Reference proteome</keyword>
<reference evidence="2 3" key="1">
    <citation type="submission" date="2014-09" db="EMBL/GenBank/DDBJ databases">
        <title>Alistipes sp. 627, sp. nov., a novel member of the family Rikenellaceae isolated from human faeces.</title>
        <authorList>
            <person name="Shkoporov A.N."/>
            <person name="Chaplin A.V."/>
            <person name="Motuzova O.V."/>
            <person name="Kafarskaia L.I."/>
            <person name="Khokhlova E.V."/>
            <person name="Efimov B.A."/>
        </authorList>
    </citation>
    <scope>NUCLEOTIDE SEQUENCE [LARGE SCALE GENOMIC DNA]</scope>
    <source>
        <strain evidence="2 3">627</strain>
    </source>
</reference>